<comment type="function">
    <text evidence="6 9">Catalyzes cyclization of the linear tetrapyrrole, hydroxymethylbilane, to the macrocyclic uroporphyrinogen III.</text>
</comment>
<evidence type="ECO:0000256" key="8">
    <source>
        <dbReference type="ARBA" id="ARBA00048617"/>
    </source>
</evidence>
<proteinExistence type="inferred from homology"/>
<dbReference type="RefSeq" id="WP_114186013.1">
    <property type="nucleotide sequence ID" value="NZ_BJYU01000074.1"/>
</dbReference>
<dbReference type="InterPro" id="IPR039793">
    <property type="entry name" value="UROS/Hem4"/>
</dbReference>
<dbReference type="GO" id="GO:0032259">
    <property type="term" value="P:methylation"/>
    <property type="evidence" value="ECO:0007669"/>
    <property type="project" value="UniProtKB-KW"/>
</dbReference>
<evidence type="ECO:0000313" key="12">
    <source>
        <dbReference type="Proteomes" id="UP000321085"/>
    </source>
</evidence>
<comment type="caution">
    <text evidence="11">The sequence shown here is derived from an EMBL/GenBank/DDBJ whole genome shotgun (WGS) entry which is preliminary data.</text>
</comment>
<evidence type="ECO:0000256" key="7">
    <source>
        <dbReference type="ARBA" id="ARBA00040167"/>
    </source>
</evidence>
<evidence type="ECO:0000256" key="5">
    <source>
        <dbReference type="ARBA" id="ARBA00023244"/>
    </source>
</evidence>
<dbReference type="EMBL" id="BJYU01000074">
    <property type="protein sequence ID" value="GEO16784.1"/>
    <property type="molecule type" value="Genomic_DNA"/>
</dbReference>
<reference evidence="11 12" key="1">
    <citation type="submission" date="2019-07" db="EMBL/GenBank/DDBJ databases">
        <title>Whole genome shotgun sequence of Microvirga aerophila NBRC 106136.</title>
        <authorList>
            <person name="Hosoyama A."/>
            <person name="Uohara A."/>
            <person name="Ohji S."/>
            <person name="Ichikawa N."/>
        </authorList>
    </citation>
    <scope>NUCLEOTIDE SEQUENCE [LARGE SCALE GENOMIC DNA]</scope>
    <source>
        <strain evidence="11 12">NBRC 106136</strain>
    </source>
</reference>
<comment type="catalytic activity">
    <reaction evidence="8 9">
        <text>hydroxymethylbilane = uroporphyrinogen III + H2O</text>
        <dbReference type="Rhea" id="RHEA:18965"/>
        <dbReference type="ChEBI" id="CHEBI:15377"/>
        <dbReference type="ChEBI" id="CHEBI:57308"/>
        <dbReference type="ChEBI" id="CHEBI:57845"/>
        <dbReference type="EC" id="4.2.1.75"/>
    </reaction>
</comment>
<evidence type="ECO:0000313" key="11">
    <source>
        <dbReference type="EMBL" id="GEO16784.1"/>
    </source>
</evidence>
<dbReference type="EC" id="4.2.1.75" evidence="3 9"/>
<keyword evidence="4 9" id="KW-0456">Lyase</keyword>
<feature type="domain" description="Tetrapyrrole biosynthesis uroporphyrinogen III synthase" evidence="10">
    <location>
        <begin position="14"/>
        <end position="225"/>
    </location>
</feature>
<comment type="pathway">
    <text evidence="1 9">Porphyrin-containing compound metabolism; protoporphyrin-IX biosynthesis; coproporphyrinogen-III from 5-aminolevulinate: step 3/4.</text>
</comment>
<dbReference type="GO" id="GO:0004852">
    <property type="term" value="F:uroporphyrinogen-III synthase activity"/>
    <property type="evidence" value="ECO:0007669"/>
    <property type="project" value="UniProtKB-UniRule"/>
</dbReference>
<comment type="similarity">
    <text evidence="2 9">Belongs to the uroporphyrinogen-III synthase family.</text>
</comment>
<keyword evidence="12" id="KW-1185">Reference proteome</keyword>
<dbReference type="GO" id="GO:0008168">
    <property type="term" value="F:methyltransferase activity"/>
    <property type="evidence" value="ECO:0007669"/>
    <property type="project" value="UniProtKB-KW"/>
</dbReference>
<dbReference type="Gene3D" id="3.40.50.10090">
    <property type="match status" value="2"/>
</dbReference>
<evidence type="ECO:0000256" key="2">
    <source>
        <dbReference type="ARBA" id="ARBA00008133"/>
    </source>
</evidence>
<keyword evidence="11" id="KW-0489">Methyltransferase</keyword>
<dbReference type="GO" id="GO:0006782">
    <property type="term" value="P:protoporphyrinogen IX biosynthetic process"/>
    <property type="evidence" value="ECO:0007669"/>
    <property type="project" value="UniProtKB-UniRule"/>
</dbReference>
<dbReference type="AlphaFoldDB" id="A0A512BXV1"/>
<evidence type="ECO:0000259" key="10">
    <source>
        <dbReference type="Pfam" id="PF02602"/>
    </source>
</evidence>
<protein>
    <recommendedName>
        <fullName evidence="7 9">Uroporphyrinogen-III synthase</fullName>
        <ecNumber evidence="3 9">4.2.1.75</ecNumber>
    </recommendedName>
</protein>
<evidence type="ECO:0000256" key="1">
    <source>
        <dbReference type="ARBA" id="ARBA00004772"/>
    </source>
</evidence>
<evidence type="ECO:0000256" key="3">
    <source>
        <dbReference type="ARBA" id="ARBA00013109"/>
    </source>
</evidence>
<sequence>MRVLVTRSQDDSERTAKRLAQRGHEALVAPTTRIVPTGEPQPAGPFDALIVTSAHAAEALTAMAHKHWPVFVVGPHTALAAQRAGFRTVAAADGDARSLSGLIRGLPGIGRRILHVTGRHHKAEPAESLRNAGFHVVSWEAYEAKGLDCLVPEAIEAIRTGQIGAALHYSRRSADIFLQLAGEAGLTSSVGNFPHLCLSADVAAAFAGLGVTTVPSRRPDEEALLDLLDGLP</sequence>
<dbReference type="Proteomes" id="UP000321085">
    <property type="component" value="Unassembled WGS sequence"/>
</dbReference>
<dbReference type="InterPro" id="IPR036108">
    <property type="entry name" value="4pyrrol_syn_uPrphyn_synt_sf"/>
</dbReference>
<dbReference type="PANTHER" id="PTHR38042">
    <property type="entry name" value="UROPORPHYRINOGEN-III SYNTHASE, CHLOROPLASTIC"/>
    <property type="match status" value="1"/>
</dbReference>
<dbReference type="Pfam" id="PF02602">
    <property type="entry name" value="HEM4"/>
    <property type="match status" value="1"/>
</dbReference>
<dbReference type="OrthoDB" id="7163809at2"/>
<dbReference type="PANTHER" id="PTHR38042:SF1">
    <property type="entry name" value="UROPORPHYRINOGEN-III SYNTHASE, CHLOROPLASTIC"/>
    <property type="match status" value="1"/>
</dbReference>
<keyword evidence="11" id="KW-0808">Transferase</keyword>
<name>A0A512BXV1_9HYPH</name>
<gene>
    <name evidence="11" type="ORF">MAE02_44800</name>
</gene>
<keyword evidence="5 9" id="KW-0627">Porphyrin biosynthesis</keyword>
<dbReference type="GO" id="GO:0006780">
    <property type="term" value="P:uroporphyrinogen III biosynthetic process"/>
    <property type="evidence" value="ECO:0007669"/>
    <property type="project" value="UniProtKB-UniRule"/>
</dbReference>
<accession>A0A512BXV1</accession>
<dbReference type="CDD" id="cd06578">
    <property type="entry name" value="HemD"/>
    <property type="match status" value="1"/>
</dbReference>
<organism evidence="11 12">
    <name type="scientific">Microvirga aerophila</name>
    <dbReference type="NCBI Taxonomy" id="670291"/>
    <lineage>
        <taxon>Bacteria</taxon>
        <taxon>Pseudomonadati</taxon>
        <taxon>Pseudomonadota</taxon>
        <taxon>Alphaproteobacteria</taxon>
        <taxon>Hyphomicrobiales</taxon>
        <taxon>Methylobacteriaceae</taxon>
        <taxon>Microvirga</taxon>
    </lineage>
</organism>
<dbReference type="InterPro" id="IPR003754">
    <property type="entry name" value="4pyrrol_synth_uPrphyn_synth"/>
</dbReference>
<dbReference type="SUPFAM" id="SSF69618">
    <property type="entry name" value="HemD-like"/>
    <property type="match status" value="1"/>
</dbReference>
<evidence type="ECO:0000256" key="9">
    <source>
        <dbReference type="RuleBase" id="RU366031"/>
    </source>
</evidence>
<evidence type="ECO:0000256" key="6">
    <source>
        <dbReference type="ARBA" id="ARBA00037589"/>
    </source>
</evidence>
<evidence type="ECO:0000256" key="4">
    <source>
        <dbReference type="ARBA" id="ARBA00023239"/>
    </source>
</evidence>